<dbReference type="SUPFAM" id="SSF53098">
    <property type="entry name" value="Ribonuclease H-like"/>
    <property type="match status" value="1"/>
</dbReference>
<dbReference type="STRING" id="1202772.A0A1V9Z5X8"/>
<proteinExistence type="predicted"/>
<comment type="caution">
    <text evidence="11">The sequence shown here is derived from an EMBL/GenBank/DDBJ whole genome shotgun (WGS) entry which is preliminary data.</text>
</comment>
<dbReference type="PANTHER" id="PTHR46481">
    <property type="entry name" value="ZINC FINGER BED DOMAIN-CONTAINING PROTEIN 4"/>
    <property type="match status" value="1"/>
</dbReference>
<keyword evidence="6" id="KW-0804">Transcription</keyword>
<evidence type="ECO:0000256" key="6">
    <source>
        <dbReference type="ARBA" id="ARBA00023163"/>
    </source>
</evidence>
<dbReference type="PROSITE" id="PS50808">
    <property type="entry name" value="ZF_BED"/>
    <property type="match status" value="1"/>
</dbReference>
<feature type="compositionally biased region" description="Low complexity" evidence="9">
    <location>
        <begin position="240"/>
        <end position="253"/>
    </location>
</feature>
<evidence type="ECO:0000256" key="5">
    <source>
        <dbReference type="ARBA" id="ARBA00023015"/>
    </source>
</evidence>
<reference evidence="11 12" key="1">
    <citation type="journal article" date="2014" name="Genome Biol. Evol.">
        <title>The secreted proteins of Achlya hypogyna and Thraustotheca clavata identify the ancestral oomycete secretome and reveal gene acquisitions by horizontal gene transfer.</title>
        <authorList>
            <person name="Misner I."/>
            <person name="Blouin N."/>
            <person name="Leonard G."/>
            <person name="Richards T.A."/>
            <person name="Lane C.E."/>
        </authorList>
    </citation>
    <scope>NUCLEOTIDE SEQUENCE [LARGE SCALE GENOMIC DNA]</scope>
    <source>
        <strain evidence="11 12">ATCC 48635</strain>
    </source>
</reference>
<dbReference type="OrthoDB" id="1607513at2759"/>
<dbReference type="Proteomes" id="UP000243579">
    <property type="component" value="Unassembled WGS sequence"/>
</dbReference>
<dbReference type="InterPro" id="IPR003656">
    <property type="entry name" value="Znf_BED"/>
</dbReference>
<sequence>MGNRVKFTTVPIESAKHGTLRIFKLKNISRPEIWANASLVAPNNAYECTSKEVTHFYCHLCDDLFGHDPTRLQNLHRHMKAKHLSDVQQIQMDMVPSDVGVPKRSFVQTLVEDSPEPKRARNQTPVQTTTFRSTRHGALSLFKVRHINRPEIWMYVSLVAPSDVQMNPVTGWTSRDATHFYCHLCDDIFGHDYVRSQNLTRHVKNKHKAEAEAYLKKLLKSVDNRTRQSSSQVKPPPPADLAALSPTGEADTTTAMTATHTRRCELALAEWLASCKRPIELVDDVLFQRFIKLVQATPGQFVPPPRPALEAHMDDLYSAKRKAVYALLEEECQFFSLSSKSQTLADASYLVWTLHFVSPTFEWRHVLLGQQPLPSDKPTPEWLGQALHRLLADWGLQPHHLAMVVSELDMRPVPVPSTVCLGQTLNAVLARVFCEKHDDAMADALEHLHDDYMYDVLSQPEPDAATPLQIPQLVRRVFLLAQYFHATPKAKRTLDHFASTQRAYDDKGLSVNCPRKWRKVYSMLAEWHRIKSGVDLFFSVVATQPASFPFPVTVANLTPAEWCLLEGLLALIEPCLEVMHAVCAAPNSLALMLSMLQLFAQDLSNPRFFALRGFPPEAVAREPFVEGVLFQLNTARHHVHSLLATFLEDHPAAWTSPLHPSVAATLAHCTPDEKTKVKARLQAECSHVTAERTHKPKTHLKYLQQVMGARDEILDSMTIMDLSIEDEVRMYFATVVPGVEDTLSWWKSHHDSFPRLATLARKWLGTTATAFHKMDDDVVDAAVVSPDLAARMAFLAENYEPSSL</sequence>
<feature type="region of interest" description="Disordered" evidence="9">
    <location>
        <begin position="225"/>
        <end position="253"/>
    </location>
</feature>
<evidence type="ECO:0000313" key="11">
    <source>
        <dbReference type="EMBL" id="OQR93413.1"/>
    </source>
</evidence>
<dbReference type="InterPro" id="IPR052035">
    <property type="entry name" value="ZnF_BED_domain_contain"/>
</dbReference>
<evidence type="ECO:0000256" key="2">
    <source>
        <dbReference type="ARBA" id="ARBA00022723"/>
    </source>
</evidence>
<gene>
    <name evidence="11" type="ORF">ACHHYP_02552</name>
</gene>
<organism evidence="11 12">
    <name type="scientific">Achlya hypogyna</name>
    <name type="common">Oomycete</name>
    <name type="synonym">Protoachlya hypogyna</name>
    <dbReference type="NCBI Taxonomy" id="1202772"/>
    <lineage>
        <taxon>Eukaryota</taxon>
        <taxon>Sar</taxon>
        <taxon>Stramenopiles</taxon>
        <taxon>Oomycota</taxon>
        <taxon>Saprolegniomycetes</taxon>
        <taxon>Saprolegniales</taxon>
        <taxon>Achlyaceae</taxon>
        <taxon>Achlya</taxon>
    </lineage>
</organism>
<feature type="domain" description="BED-type" evidence="10">
    <location>
        <begin position="147"/>
        <end position="214"/>
    </location>
</feature>
<protein>
    <recommendedName>
        <fullName evidence="10">BED-type domain-containing protein</fullName>
    </recommendedName>
</protein>
<dbReference type="InterPro" id="IPR012337">
    <property type="entry name" value="RNaseH-like_sf"/>
</dbReference>
<accession>A0A1V9Z5X8</accession>
<evidence type="ECO:0000256" key="7">
    <source>
        <dbReference type="ARBA" id="ARBA00023242"/>
    </source>
</evidence>
<evidence type="ECO:0000256" key="9">
    <source>
        <dbReference type="SAM" id="MobiDB-lite"/>
    </source>
</evidence>
<evidence type="ECO:0000256" key="8">
    <source>
        <dbReference type="PROSITE-ProRule" id="PRU00027"/>
    </source>
</evidence>
<evidence type="ECO:0000259" key="10">
    <source>
        <dbReference type="PROSITE" id="PS50808"/>
    </source>
</evidence>
<keyword evidence="4" id="KW-0862">Zinc</keyword>
<comment type="subcellular location">
    <subcellularLocation>
        <location evidence="1">Nucleus</location>
    </subcellularLocation>
</comment>
<keyword evidence="12" id="KW-1185">Reference proteome</keyword>
<dbReference type="EMBL" id="JNBR01000410">
    <property type="protein sequence ID" value="OQR93413.1"/>
    <property type="molecule type" value="Genomic_DNA"/>
</dbReference>
<evidence type="ECO:0000313" key="12">
    <source>
        <dbReference type="Proteomes" id="UP000243579"/>
    </source>
</evidence>
<dbReference type="PANTHER" id="PTHR46481:SF10">
    <property type="entry name" value="ZINC FINGER BED DOMAIN-CONTAINING PROTEIN 39"/>
    <property type="match status" value="1"/>
</dbReference>
<dbReference type="AlphaFoldDB" id="A0A1V9Z5X8"/>
<dbReference type="GO" id="GO:0005634">
    <property type="term" value="C:nucleus"/>
    <property type="evidence" value="ECO:0007669"/>
    <property type="project" value="UniProtKB-SubCell"/>
</dbReference>
<keyword evidence="3 8" id="KW-0863">Zinc-finger</keyword>
<name>A0A1V9Z5X8_ACHHY</name>
<dbReference type="GO" id="GO:0003677">
    <property type="term" value="F:DNA binding"/>
    <property type="evidence" value="ECO:0007669"/>
    <property type="project" value="InterPro"/>
</dbReference>
<evidence type="ECO:0000256" key="4">
    <source>
        <dbReference type="ARBA" id="ARBA00022833"/>
    </source>
</evidence>
<keyword evidence="5" id="KW-0805">Transcription regulation</keyword>
<evidence type="ECO:0000256" key="1">
    <source>
        <dbReference type="ARBA" id="ARBA00004123"/>
    </source>
</evidence>
<dbReference type="GO" id="GO:0008270">
    <property type="term" value="F:zinc ion binding"/>
    <property type="evidence" value="ECO:0007669"/>
    <property type="project" value="UniProtKB-KW"/>
</dbReference>
<keyword evidence="2" id="KW-0479">Metal-binding</keyword>
<keyword evidence="7" id="KW-0539">Nucleus</keyword>
<evidence type="ECO:0000256" key="3">
    <source>
        <dbReference type="ARBA" id="ARBA00022771"/>
    </source>
</evidence>